<protein>
    <submittedName>
        <fullName evidence="1">Uncharacterized protein</fullName>
    </submittedName>
</protein>
<evidence type="ECO:0000313" key="1">
    <source>
        <dbReference type="EMBL" id="KAK8845968.1"/>
    </source>
</evidence>
<comment type="caution">
    <text evidence="1">The sequence shown here is derived from an EMBL/GenBank/DDBJ whole genome shotgun (WGS) entry which is preliminary data.</text>
</comment>
<reference evidence="1 2" key="1">
    <citation type="submission" date="2024-04" db="EMBL/GenBank/DDBJ databases">
        <title>Tritrichomonas musculus Genome.</title>
        <authorList>
            <person name="Alves-Ferreira E."/>
            <person name="Grigg M."/>
            <person name="Lorenzi H."/>
            <person name="Galac M."/>
        </authorList>
    </citation>
    <scope>NUCLEOTIDE SEQUENCE [LARGE SCALE GENOMIC DNA]</scope>
    <source>
        <strain evidence="1 2">EAF2021</strain>
    </source>
</reference>
<gene>
    <name evidence="1" type="ORF">M9Y10_020904</name>
</gene>
<dbReference type="EMBL" id="JAPFFF010000030">
    <property type="protein sequence ID" value="KAK8845968.1"/>
    <property type="molecule type" value="Genomic_DNA"/>
</dbReference>
<proteinExistence type="predicted"/>
<sequence>MISNLNKEKTNQKKYHSHRKSHDIDYIFEEVNNLKIKKDRYYMTKELLPMATYLKDREVQMKDFITFLKKKIKINADDIFCVISDALERIAIKTNNRNNMIIFMKPRQLKKANFKEKNILINRIAHEYPEIMKDCLSSYLIRHKTNMSDLEKEDIINEFQSLIYQLNNPINNNDDYFMPLFVNNDEEPDNLFLNYQDLFDSMLDQ</sequence>
<dbReference type="Proteomes" id="UP001470230">
    <property type="component" value="Unassembled WGS sequence"/>
</dbReference>
<organism evidence="1 2">
    <name type="scientific">Tritrichomonas musculus</name>
    <dbReference type="NCBI Taxonomy" id="1915356"/>
    <lineage>
        <taxon>Eukaryota</taxon>
        <taxon>Metamonada</taxon>
        <taxon>Parabasalia</taxon>
        <taxon>Tritrichomonadida</taxon>
        <taxon>Tritrichomonadidae</taxon>
        <taxon>Tritrichomonas</taxon>
    </lineage>
</organism>
<accession>A0ABR2HFU8</accession>
<keyword evidence="2" id="KW-1185">Reference proteome</keyword>
<name>A0ABR2HFU8_9EUKA</name>
<evidence type="ECO:0000313" key="2">
    <source>
        <dbReference type="Proteomes" id="UP001470230"/>
    </source>
</evidence>